<dbReference type="Gene3D" id="3.30.450.190">
    <property type="match status" value="1"/>
</dbReference>
<keyword evidence="6" id="KW-0472">Membrane</keyword>
<comment type="catalytic activity">
    <reaction evidence="7">
        <text>GTP + H2O = GDP + phosphate + H(+)</text>
        <dbReference type="Rhea" id="RHEA:19669"/>
        <dbReference type="ChEBI" id="CHEBI:15377"/>
        <dbReference type="ChEBI" id="CHEBI:15378"/>
        <dbReference type="ChEBI" id="CHEBI:37565"/>
        <dbReference type="ChEBI" id="CHEBI:43474"/>
        <dbReference type="ChEBI" id="CHEBI:58189"/>
    </reaction>
    <physiologicalReaction direction="left-to-right" evidence="7">
        <dbReference type="Rhea" id="RHEA:19670"/>
    </physiologicalReaction>
</comment>
<protein>
    <submittedName>
        <fullName evidence="8">Putative small GTPase</fullName>
    </submittedName>
</protein>
<reference evidence="8" key="1">
    <citation type="journal article" date="2012" name="Proc. Natl. Acad. Sci. U.S.A.">
        <title>Antigenic diversity is generated by distinct evolutionary mechanisms in African trypanosome species.</title>
        <authorList>
            <person name="Jackson A.P."/>
            <person name="Berry A."/>
            <person name="Aslett M."/>
            <person name="Allison H.C."/>
            <person name="Burton P."/>
            <person name="Vavrova-Anderson J."/>
            <person name="Brown R."/>
            <person name="Browne H."/>
            <person name="Corton N."/>
            <person name="Hauser H."/>
            <person name="Gamble J."/>
            <person name="Gilderthorp R."/>
            <person name="Marcello L."/>
            <person name="McQuillan J."/>
            <person name="Otto T.D."/>
            <person name="Quail M.A."/>
            <person name="Sanders M.J."/>
            <person name="van Tonder A."/>
            <person name="Ginger M.L."/>
            <person name="Field M.C."/>
            <person name="Barry J.D."/>
            <person name="Hertz-Fowler C."/>
            <person name="Berriman M."/>
        </authorList>
    </citation>
    <scope>NUCLEOTIDE SEQUENCE</scope>
    <source>
        <strain evidence="8">Y486</strain>
    </source>
</reference>
<dbReference type="GO" id="GO:0005525">
    <property type="term" value="F:GTP binding"/>
    <property type="evidence" value="ECO:0007669"/>
    <property type="project" value="UniProtKB-KW"/>
</dbReference>
<comment type="subcellular location">
    <subcellularLocation>
        <location evidence="1">Endomembrane system</location>
    </subcellularLocation>
</comment>
<gene>
    <name evidence="8" type="ORF">TVY486_1008750</name>
</gene>
<dbReference type="SUPFAM" id="SSF52540">
    <property type="entry name" value="P-loop containing nucleoside triphosphate hydrolases"/>
    <property type="match status" value="1"/>
</dbReference>
<evidence type="ECO:0000256" key="1">
    <source>
        <dbReference type="ARBA" id="ARBA00004308"/>
    </source>
</evidence>
<dbReference type="VEuPathDB" id="TriTrypDB:TvY486_1008750"/>
<dbReference type="Pfam" id="PF04670">
    <property type="entry name" value="Gtr1_RagA"/>
    <property type="match status" value="1"/>
</dbReference>
<dbReference type="InterPro" id="IPR039400">
    <property type="entry name" value="RagC/D"/>
</dbReference>
<evidence type="ECO:0000256" key="2">
    <source>
        <dbReference type="ARBA" id="ARBA00007756"/>
    </source>
</evidence>
<dbReference type="GO" id="GO:0012505">
    <property type="term" value="C:endomembrane system"/>
    <property type="evidence" value="ECO:0007669"/>
    <property type="project" value="UniProtKB-SubCell"/>
</dbReference>
<keyword evidence="4" id="KW-0378">Hydrolase</keyword>
<sequence length="343" mass="38360">MPSGFLALPKVLLLGLRKSGKSSIQKVVFEGMQPHDSVNLPTTVQPVRSTVCSNDFLNFEVWDFPGQNDPFDSNNVDAYDTRSLLENCGAIVFVMDCCELIDDSHARLLETVCTAYQYNPELSVEVFIHKVDALSEDHQTDLLTGLQRCVEAEARQRLDTVAQLRLNFNLTSIYDHSVFQAFSLVVQKLIKLQIPYITELLQMLNSNSNVDLSYLFLSRSKIFLAVDKRNRVKSRTYELCSDAIEVMVKMGHIYGSRGGEVCSNAGTDQGTSAEEEVDAEVAVGTGASTVITLSSKDCIYVKELPNSLTLVLMAKEESFRNRTLIDYNITVFYKAAYDIFVHS</sequence>
<dbReference type="GO" id="GO:0005634">
    <property type="term" value="C:nucleus"/>
    <property type="evidence" value="ECO:0007669"/>
    <property type="project" value="TreeGrafter"/>
</dbReference>
<dbReference type="GO" id="GO:0003924">
    <property type="term" value="F:GTPase activity"/>
    <property type="evidence" value="ECO:0007669"/>
    <property type="project" value="TreeGrafter"/>
</dbReference>
<dbReference type="CDD" id="cd11385">
    <property type="entry name" value="RagC_like"/>
    <property type="match status" value="1"/>
</dbReference>
<proteinExistence type="inferred from homology"/>
<evidence type="ECO:0000256" key="5">
    <source>
        <dbReference type="ARBA" id="ARBA00023134"/>
    </source>
</evidence>
<dbReference type="GO" id="GO:1904263">
    <property type="term" value="P:positive regulation of TORC1 signaling"/>
    <property type="evidence" value="ECO:0007669"/>
    <property type="project" value="TreeGrafter"/>
</dbReference>
<dbReference type="PANTHER" id="PTHR11259">
    <property type="entry name" value="RAS-RELATED GTP BINDING RAG/GTR YEAST"/>
    <property type="match status" value="1"/>
</dbReference>
<evidence type="ECO:0000313" key="8">
    <source>
        <dbReference type="EMBL" id="CCC51829.1"/>
    </source>
</evidence>
<organism evidence="8">
    <name type="scientific">Trypanosoma vivax (strain Y486)</name>
    <dbReference type="NCBI Taxonomy" id="1055687"/>
    <lineage>
        <taxon>Eukaryota</taxon>
        <taxon>Discoba</taxon>
        <taxon>Euglenozoa</taxon>
        <taxon>Kinetoplastea</taxon>
        <taxon>Metakinetoplastina</taxon>
        <taxon>Trypanosomatida</taxon>
        <taxon>Trypanosomatidae</taxon>
        <taxon>Trypanosoma</taxon>
        <taxon>Duttonella</taxon>
    </lineage>
</organism>
<evidence type="ECO:0000256" key="4">
    <source>
        <dbReference type="ARBA" id="ARBA00022801"/>
    </source>
</evidence>
<evidence type="ECO:0000256" key="7">
    <source>
        <dbReference type="ARBA" id="ARBA00049117"/>
    </source>
</evidence>
<name>G0U7H1_TRYVY</name>
<comment type="similarity">
    <text evidence="2">Belongs to the GTR/RAG GTP-binding protein family.</text>
</comment>
<dbReference type="PANTHER" id="PTHR11259:SF2">
    <property type="entry name" value="GH16429P"/>
    <property type="match status" value="1"/>
</dbReference>
<dbReference type="InterPro" id="IPR027417">
    <property type="entry name" value="P-loop_NTPase"/>
</dbReference>
<dbReference type="GO" id="GO:0005764">
    <property type="term" value="C:lysosome"/>
    <property type="evidence" value="ECO:0007669"/>
    <property type="project" value="TreeGrafter"/>
</dbReference>
<accession>G0U7H1</accession>
<dbReference type="Gene3D" id="3.40.50.300">
    <property type="entry name" value="P-loop containing nucleotide triphosphate hydrolases"/>
    <property type="match status" value="1"/>
</dbReference>
<dbReference type="InterPro" id="IPR006762">
    <property type="entry name" value="Gtr1_RagA"/>
</dbReference>
<dbReference type="FunFam" id="3.40.50.300:FF:001086">
    <property type="entry name" value="GTP-binding protein GTR2"/>
    <property type="match status" value="1"/>
</dbReference>
<evidence type="ECO:0000256" key="3">
    <source>
        <dbReference type="ARBA" id="ARBA00022741"/>
    </source>
</evidence>
<keyword evidence="5" id="KW-0342">GTP-binding</keyword>
<dbReference type="GO" id="GO:0009267">
    <property type="term" value="P:cellular response to starvation"/>
    <property type="evidence" value="ECO:0007669"/>
    <property type="project" value="TreeGrafter"/>
</dbReference>
<dbReference type="EMBL" id="HE573026">
    <property type="protein sequence ID" value="CCC51829.1"/>
    <property type="molecule type" value="Genomic_DNA"/>
</dbReference>
<keyword evidence="3" id="KW-0547">Nucleotide-binding</keyword>
<dbReference type="AlphaFoldDB" id="G0U7H1"/>
<dbReference type="GO" id="GO:0010507">
    <property type="term" value="P:negative regulation of autophagy"/>
    <property type="evidence" value="ECO:0007669"/>
    <property type="project" value="TreeGrafter"/>
</dbReference>
<evidence type="ECO:0000256" key="6">
    <source>
        <dbReference type="ARBA" id="ARBA00023136"/>
    </source>
</evidence>
<dbReference type="GO" id="GO:1990131">
    <property type="term" value="C:Gtr1-Gtr2 GTPase complex"/>
    <property type="evidence" value="ECO:0007669"/>
    <property type="project" value="TreeGrafter"/>
</dbReference>